<evidence type="ECO:0000313" key="10">
    <source>
        <dbReference type="Proteomes" id="UP000297714"/>
    </source>
</evidence>
<evidence type="ECO:0000256" key="1">
    <source>
        <dbReference type="ARBA" id="ARBA00004141"/>
    </source>
</evidence>
<dbReference type="PROSITE" id="PS00154">
    <property type="entry name" value="ATPASE_E1_E2"/>
    <property type="match status" value="1"/>
</dbReference>
<dbReference type="PRINTS" id="PR00119">
    <property type="entry name" value="CATATPASE"/>
</dbReference>
<evidence type="ECO:0000259" key="8">
    <source>
        <dbReference type="Pfam" id="PF00122"/>
    </source>
</evidence>
<evidence type="ECO:0000256" key="4">
    <source>
        <dbReference type="ARBA" id="ARBA00022989"/>
    </source>
</evidence>
<dbReference type="SFLD" id="SFLDG00002">
    <property type="entry name" value="C1.7:_P-type_atpase_like"/>
    <property type="match status" value="1"/>
</dbReference>
<feature type="region of interest" description="Disordered" evidence="6">
    <location>
        <begin position="1"/>
        <end position="21"/>
    </location>
</feature>
<evidence type="ECO:0000256" key="2">
    <source>
        <dbReference type="ARBA" id="ARBA00022692"/>
    </source>
</evidence>
<accession>A0A4Z0YER7</accession>
<dbReference type="Pfam" id="PF00122">
    <property type="entry name" value="E1-E2_ATPase"/>
    <property type="match status" value="1"/>
</dbReference>
<feature type="transmembrane region" description="Helical" evidence="7">
    <location>
        <begin position="68"/>
        <end position="86"/>
    </location>
</feature>
<protein>
    <submittedName>
        <fullName evidence="9">Calcium-transporting ATPase 1</fullName>
        <ecNumber evidence="9">3.6.3.8</ecNumber>
    </submittedName>
</protein>
<dbReference type="InterPro" id="IPR023299">
    <property type="entry name" value="ATPase_P-typ_cyto_dom_N"/>
</dbReference>
<feature type="domain" description="P-type ATPase A" evidence="8">
    <location>
        <begin position="99"/>
        <end position="197"/>
    </location>
</feature>
<keyword evidence="4 7" id="KW-1133">Transmembrane helix</keyword>
<dbReference type="Proteomes" id="UP000297714">
    <property type="component" value="Unassembled WGS sequence"/>
</dbReference>
<feature type="transmembrane region" description="Helical" evidence="7">
    <location>
        <begin position="244"/>
        <end position="270"/>
    </location>
</feature>
<dbReference type="EMBL" id="SRMQ01000001">
    <property type="protein sequence ID" value="TGJ77691.1"/>
    <property type="molecule type" value="Genomic_DNA"/>
</dbReference>
<keyword evidence="10" id="KW-1185">Reference proteome</keyword>
<gene>
    <name evidence="9" type="primary">yoaB</name>
    <name evidence="9" type="ORF">CAGA_00840</name>
</gene>
<dbReference type="SFLD" id="SFLDS00003">
    <property type="entry name" value="Haloacid_Dehalogenase"/>
    <property type="match status" value="1"/>
</dbReference>
<organism evidence="9 10">
    <name type="scientific">Caproiciproducens galactitolivorans</name>
    <dbReference type="NCBI Taxonomy" id="642589"/>
    <lineage>
        <taxon>Bacteria</taxon>
        <taxon>Bacillati</taxon>
        <taxon>Bacillota</taxon>
        <taxon>Clostridia</taxon>
        <taxon>Eubacteriales</taxon>
        <taxon>Acutalibacteraceae</taxon>
        <taxon>Caproiciproducens</taxon>
    </lineage>
</organism>
<dbReference type="InterPro" id="IPR036412">
    <property type="entry name" value="HAD-like_sf"/>
</dbReference>
<dbReference type="InterPro" id="IPR023214">
    <property type="entry name" value="HAD_sf"/>
</dbReference>
<dbReference type="NCBIfam" id="TIGR01494">
    <property type="entry name" value="ATPase_P-type"/>
    <property type="match status" value="2"/>
</dbReference>
<dbReference type="InterPro" id="IPR001757">
    <property type="entry name" value="P_typ_ATPase"/>
</dbReference>
<proteinExistence type="predicted"/>
<dbReference type="InterPro" id="IPR018303">
    <property type="entry name" value="ATPase_P-typ_P_site"/>
</dbReference>
<name>A0A4Z0YER7_9FIRM</name>
<dbReference type="InterPro" id="IPR023298">
    <property type="entry name" value="ATPase_P-typ_TM_dom_sf"/>
</dbReference>
<dbReference type="AlphaFoldDB" id="A0A4Z0YER7"/>
<dbReference type="Gene3D" id="1.20.1110.10">
    <property type="entry name" value="Calcium-transporting ATPase, transmembrane domain"/>
    <property type="match status" value="1"/>
</dbReference>
<comment type="caution">
    <text evidence="9">The sequence shown here is derived from an EMBL/GenBank/DDBJ whole genome shotgun (WGS) entry which is preliminary data.</text>
</comment>
<evidence type="ECO:0000256" key="7">
    <source>
        <dbReference type="SAM" id="Phobius"/>
    </source>
</evidence>
<feature type="transmembrane region" description="Helical" evidence="7">
    <location>
        <begin position="662"/>
        <end position="684"/>
    </location>
</feature>
<keyword evidence="5 7" id="KW-0472">Membrane</keyword>
<feature type="transmembrane region" description="Helical" evidence="7">
    <location>
        <begin position="690"/>
        <end position="710"/>
    </location>
</feature>
<dbReference type="SFLD" id="SFLDF00027">
    <property type="entry name" value="p-type_atpase"/>
    <property type="match status" value="1"/>
</dbReference>
<keyword evidence="3" id="KW-1278">Translocase</keyword>
<dbReference type="Gene3D" id="3.40.1110.10">
    <property type="entry name" value="Calcium-transporting ATPase, cytoplasmic domain N"/>
    <property type="match status" value="1"/>
</dbReference>
<evidence type="ECO:0000313" key="9">
    <source>
        <dbReference type="EMBL" id="TGJ77691.1"/>
    </source>
</evidence>
<dbReference type="GO" id="GO:0005524">
    <property type="term" value="F:ATP binding"/>
    <property type="evidence" value="ECO:0007669"/>
    <property type="project" value="InterPro"/>
</dbReference>
<dbReference type="GO" id="GO:0016020">
    <property type="term" value="C:membrane"/>
    <property type="evidence" value="ECO:0007669"/>
    <property type="project" value="UniProtKB-SubCell"/>
</dbReference>
<evidence type="ECO:0000256" key="6">
    <source>
        <dbReference type="SAM" id="MobiDB-lite"/>
    </source>
</evidence>
<evidence type="ECO:0000256" key="5">
    <source>
        <dbReference type="ARBA" id="ARBA00023136"/>
    </source>
</evidence>
<dbReference type="PRINTS" id="PR00121">
    <property type="entry name" value="NAKATPASE"/>
</dbReference>
<dbReference type="SUPFAM" id="SSF81665">
    <property type="entry name" value="Calcium ATPase, transmembrane domain M"/>
    <property type="match status" value="1"/>
</dbReference>
<feature type="transmembrane region" description="Helical" evidence="7">
    <location>
        <begin position="744"/>
        <end position="766"/>
    </location>
</feature>
<feature type="transmembrane region" description="Helical" evidence="7">
    <location>
        <begin position="594"/>
        <end position="614"/>
    </location>
</feature>
<dbReference type="InterPro" id="IPR008250">
    <property type="entry name" value="ATPase_P-typ_transduc_dom_A_sf"/>
</dbReference>
<dbReference type="OrthoDB" id="9760364at2"/>
<feature type="transmembrane region" description="Helical" evidence="7">
    <location>
        <begin position="717"/>
        <end position="738"/>
    </location>
</feature>
<feature type="transmembrane region" description="Helical" evidence="7">
    <location>
        <begin position="40"/>
        <end position="62"/>
    </location>
</feature>
<keyword evidence="9" id="KW-0378">Hydrolase</keyword>
<dbReference type="EC" id="3.6.3.8" evidence="9"/>
<feature type="transmembrane region" description="Helical" evidence="7">
    <location>
        <begin position="214"/>
        <end position="232"/>
    </location>
</feature>
<dbReference type="GO" id="GO:0016887">
    <property type="term" value="F:ATP hydrolysis activity"/>
    <property type="evidence" value="ECO:0007669"/>
    <property type="project" value="InterPro"/>
</dbReference>
<dbReference type="SUPFAM" id="SSF56784">
    <property type="entry name" value="HAD-like"/>
    <property type="match status" value="1"/>
</dbReference>
<dbReference type="InterPro" id="IPR044492">
    <property type="entry name" value="P_typ_ATPase_HD_dom"/>
</dbReference>
<dbReference type="RefSeq" id="WP_135656600.1">
    <property type="nucleotide sequence ID" value="NZ_SRMQ01000001.1"/>
</dbReference>
<reference evidence="9 10" key="1">
    <citation type="submission" date="2019-04" db="EMBL/GenBank/DDBJ databases">
        <authorList>
            <person name="Poehlein A."/>
            <person name="Bengelsdorf F.R."/>
            <person name="Duerre P."/>
            <person name="Daniel R."/>
        </authorList>
    </citation>
    <scope>NUCLEOTIDE SEQUENCE [LARGE SCALE GENOMIC DNA]</scope>
    <source>
        <strain evidence="9 10">BS-1</strain>
    </source>
</reference>
<dbReference type="CDD" id="cd02609">
    <property type="entry name" value="P-type_ATPase"/>
    <property type="match status" value="1"/>
</dbReference>
<dbReference type="Pfam" id="PF00702">
    <property type="entry name" value="Hydrolase"/>
    <property type="match status" value="1"/>
</dbReference>
<dbReference type="InterPro" id="IPR059000">
    <property type="entry name" value="ATPase_P-type_domA"/>
</dbReference>
<evidence type="ECO:0000256" key="3">
    <source>
        <dbReference type="ARBA" id="ARBA00022967"/>
    </source>
</evidence>
<dbReference type="Gene3D" id="3.40.50.1000">
    <property type="entry name" value="HAD superfamily/HAD-like"/>
    <property type="match status" value="1"/>
</dbReference>
<dbReference type="PANTHER" id="PTHR42861">
    <property type="entry name" value="CALCIUM-TRANSPORTING ATPASE"/>
    <property type="match status" value="1"/>
</dbReference>
<keyword evidence="2 7" id="KW-0812">Transmembrane</keyword>
<dbReference type="Gene3D" id="2.70.150.10">
    <property type="entry name" value="Calcium-transporting ATPase, cytoplasmic transduction domain A"/>
    <property type="match status" value="1"/>
</dbReference>
<feature type="transmembrane region" description="Helical" evidence="7">
    <location>
        <begin position="620"/>
        <end position="642"/>
    </location>
</feature>
<dbReference type="SUPFAM" id="SSF81653">
    <property type="entry name" value="Calcium ATPase, transduction domain A"/>
    <property type="match status" value="1"/>
</dbReference>
<comment type="subcellular location">
    <subcellularLocation>
        <location evidence="1">Membrane</location>
        <topology evidence="1">Multi-pass membrane protein</topology>
    </subcellularLocation>
</comment>
<sequence length="778" mass="84707">MTLDESCSKGLTQEEVESRQQRGLVNGTDEIKTKSIGQIILNNLVTPFNILNVALAALIVMVGSFKNLLFMGVIICNTLIGTIQEIRAKKTIDRLKLIAAPKAGVMRGGVKQELPVEDLVLDDILILTSGNQVCADCVVVDGECEVNESLITGEQDPILKKAGDHLLSGSFIASGSCCARVEHIGAENYASKITKNAKYLKKPNSEIMNWINKIIKYIGFSIIPIGTLLFYKQYFLSGEPFQRAVVGTVAALIGMIPEGLVLLTSVVLAVSVMRLAYHKALVQELYSIETLARVDTLCLDKTGTITEGIMQVDAILSLSDRTKVDIENAIAALINTLNDENPTANAIRGLGLATPDWEYTHKVAFSSARKWSGATFRSEGSYLLGAGEFILKDDFSKISALVKEHSALGQRVLLLAHSPDPIQGSELPATIEPVALILLSDKIRKNAKRTLSFFADQGVDIKVISGDNPVTVANIAKKAGLKNADKVIDASLLLTKDDLKDAAEKYTVFGRVTPQQKLDLVKVLKEQGHTVAMTGDGVNDVLALKESDCSIAMASGSDASKTVSQVVLLDSDFASMPRIVNEGRRSINNLQRSASLFLVKAIFSAIIAVLFIFVNCGYPFQPIQFTLINAVTIGIPSFILALEPNRERIQGSFMINVMRKSLPGALTMSTNILFLVLIACSLKFSHEQISTMAVIVTGYTGLLTLFKVCIPFNIKHAVLFWLMTGIFVVAMLFFKPFFSLVNLTLPMLLILVPLLLAATSLMALYYHMIEKVIMKKAK</sequence>